<keyword evidence="1" id="KW-0808">Transferase</keyword>
<dbReference type="EC" id="2.1.1.37" evidence="1"/>
<evidence type="ECO:0000313" key="1">
    <source>
        <dbReference type="EMBL" id="KAH7655881.1"/>
    </source>
</evidence>
<sequence>MFSVFLISFSSSISHCSLRLLRLLLRLLGILGLGFARRAMVAEGYAAWEEIEVSTDKGRREVHFYLKRGDGQVDLAVVGREKSVRHMAYHVTGEFLRTALAGYMSAPSVSSAAAARFSLKWRSKREVVDWLKTFISASHPYKSSSAADRFLDDDNDDDDNGEIADMSPPKDLSSSRARHCSKEFSWLGSAWNCRKRRKHYRSFCRNGITVSVHDFVYIMAEDRKRLVAYVEDLYEDLRGNRMVVVRWFHKVDEVAVVLPPDVNDREIFFSLCLQDFSVECIDGLAAVLGTQHFEKFQNEARRGNWDPYLCRRQIDNDDIKPFDVTQVQGYWSQELLRSMSTSSRKLKLKITYGGSNLYRENDSVSLSGTKRKQQSSNEDIGGKVFNESRTFGNGSRSEVHAPGTISGAPGSKEELLKHKLQKMLYPGCNVEVLSQDSGVRGCWFRCVVLKKHQDKVKVRYQDILDADETGNLEEWVLASRIAVADKLGIRLSGRQIVRPQRTDKGMIQCSFNAGAVVDAWWNDGWWEGIVICKESEQKIHVYFPDERRASTFCKDDLRHSQDWVCFQWENIKERPDITSSMLPNLASDVGIPPLVSSEQDGQPESDHTQAEETQSAKKVKCELRSSEEPLVQEQRVPNLVKDCMRNGLRWVSSRKRRRGRDQDKVGLACKRPSDGSCCSIQDEAAVSLHHGQFLLPKSMTIDHDNCKGGGDLLFNAPMSVSNLVMSR</sequence>
<evidence type="ECO:0000313" key="2">
    <source>
        <dbReference type="Proteomes" id="UP000827976"/>
    </source>
</evidence>
<dbReference type="EMBL" id="CM037028">
    <property type="protein sequence ID" value="KAH7655881.1"/>
    <property type="molecule type" value="Genomic_DNA"/>
</dbReference>
<reference evidence="2" key="1">
    <citation type="journal article" date="2022" name="Nat. Commun.">
        <title>Chromosome evolution and the genetic basis of agronomically important traits in greater yam.</title>
        <authorList>
            <person name="Bredeson J.V."/>
            <person name="Lyons J.B."/>
            <person name="Oniyinde I.O."/>
            <person name="Okereke N.R."/>
            <person name="Kolade O."/>
            <person name="Nnabue I."/>
            <person name="Nwadili C.O."/>
            <person name="Hribova E."/>
            <person name="Parker M."/>
            <person name="Nwogha J."/>
            <person name="Shu S."/>
            <person name="Carlson J."/>
            <person name="Kariba R."/>
            <person name="Muthemba S."/>
            <person name="Knop K."/>
            <person name="Barton G.J."/>
            <person name="Sherwood A.V."/>
            <person name="Lopez-Montes A."/>
            <person name="Asiedu R."/>
            <person name="Jamnadass R."/>
            <person name="Muchugi A."/>
            <person name="Goodstein D."/>
            <person name="Egesi C.N."/>
            <person name="Featherston J."/>
            <person name="Asfaw A."/>
            <person name="Simpson G.G."/>
            <person name="Dolezel J."/>
            <person name="Hendre P.S."/>
            <person name="Van Deynze A."/>
            <person name="Kumar P.L."/>
            <person name="Obidiegwu J.E."/>
            <person name="Bhattacharjee R."/>
            <person name="Rokhsar D.S."/>
        </authorList>
    </citation>
    <scope>NUCLEOTIDE SEQUENCE [LARGE SCALE GENOMIC DNA]</scope>
    <source>
        <strain evidence="2">cv. TDa95/00328</strain>
    </source>
</reference>
<name>A0ACB7U6E7_DIOAL</name>
<dbReference type="Proteomes" id="UP000827976">
    <property type="component" value="Chromosome 18"/>
</dbReference>
<keyword evidence="1" id="KW-0489">Methyltransferase</keyword>
<accession>A0ACB7U6E7</accession>
<keyword evidence="2" id="KW-1185">Reference proteome</keyword>
<comment type="caution">
    <text evidence="1">The sequence shown here is derived from an EMBL/GenBank/DDBJ whole genome shotgun (WGS) entry which is preliminary data.</text>
</comment>
<protein>
    <submittedName>
        <fullName evidence="1">DNA (Cytosine-5-)-methyltransferase protein</fullName>
        <ecNumber evidence="1">2.1.1.37</ecNumber>
    </submittedName>
</protein>
<gene>
    <name evidence="1" type="ORF">IHE45_18G042400</name>
</gene>
<proteinExistence type="predicted"/>
<organism evidence="1 2">
    <name type="scientific">Dioscorea alata</name>
    <name type="common">Purple yam</name>
    <dbReference type="NCBI Taxonomy" id="55571"/>
    <lineage>
        <taxon>Eukaryota</taxon>
        <taxon>Viridiplantae</taxon>
        <taxon>Streptophyta</taxon>
        <taxon>Embryophyta</taxon>
        <taxon>Tracheophyta</taxon>
        <taxon>Spermatophyta</taxon>
        <taxon>Magnoliopsida</taxon>
        <taxon>Liliopsida</taxon>
        <taxon>Dioscoreales</taxon>
        <taxon>Dioscoreaceae</taxon>
        <taxon>Dioscorea</taxon>
    </lineage>
</organism>